<dbReference type="GO" id="GO:0004523">
    <property type="term" value="F:RNA-DNA hybrid ribonuclease activity"/>
    <property type="evidence" value="ECO:0007669"/>
    <property type="project" value="UniProtKB-EC"/>
</dbReference>
<dbReference type="PROSITE" id="PS50878">
    <property type="entry name" value="RT_POL"/>
    <property type="match status" value="1"/>
</dbReference>
<dbReference type="Gene3D" id="3.10.10.10">
    <property type="entry name" value="HIV Type 1 Reverse Transcriptase, subunit A, domain 1"/>
    <property type="match status" value="1"/>
</dbReference>
<keyword evidence="8" id="KW-0064">Aspartyl protease</keyword>
<keyword evidence="3" id="KW-0645">Protease</keyword>
<keyword evidence="12" id="KW-0229">DNA integration</keyword>
<dbReference type="Pfam" id="PF24626">
    <property type="entry name" value="SH3_Tf2-1"/>
    <property type="match status" value="1"/>
</dbReference>
<dbReference type="PROSITE" id="PS50994">
    <property type="entry name" value="INTEGRASE"/>
    <property type="match status" value="1"/>
</dbReference>
<keyword evidence="14" id="KW-0239">DNA-directed DNA polymerase</keyword>
<keyword evidence="10" id="KW-0378">Hydrolase</keyword>
<dbReference type="CDD" id="cd09274">
    <property type="entry name" value="RNase_HI_RT_Ty3"/>
    <property type="match status" value="1"/>
</dbReference>
<dbReference type="InterPro" id="IPR001584">
    <property type="entry name" value="Integrase_cat-core"/>
</dbReference>
<evidence type="ECO:0000259" key="18">
    <source>
        <dbReference type="PROSITE" id="PS50878"/>
    </source>
</evidence>
<evidence type="ECO:0000256" key="14">
    <source>
        <dbReference type="ARBA" id="ARBA00022932"/>
    </source>
</evidence>
<comment type="similarity">
    <text evidence="1">Belongs to the beta type-B retroviral polymerase family. HERV class-II K(HML-2) pol subfamily.</text>
</comment>
<protein>
    <recommendedName>
        <fullName evidence="17">Gypsy retrotransposon integrase-like protein 1</fullName>
        <ecNumber evidence="2">3.1.26.4</ecNumber>
    </recommendedName>
</protein>
<dbReference type="InterPro" id="IPR041373">
    <property type="entry name" value="RT_RNaseH"/>
</dbReference>
<evidence type="ECO:0000256" key="2">
    <source>
        <dbReference type="ARBA" id="ARBA00012180"/>
    </source>
</evidence>
<dbReference type="InterPro" id="IPR050951">
    <property type="entry name" value="Retrovirus_Pol_polyprotein"/>
</dbReference>
<dbReference type="Ensembl" id="ENSCCRT00020087386.1">
    <property type="protein sequence ID" value="ENSCCRP00020079739.1"/>
    <property type="gene ID" value="ENSCCRG00020037025.1"/>
</dbReference>
<dbReference type="SUPFAM" id="SSF53098">
    <property type="entry name" value="Ribonuclease H-like"/>
    <property type="match status" value="1"/>
</dbReference>
<dbReference type="Pfam" id="PF00078">
    <property type="entry name" value="RVT_1"/>
    <property type="match status" value="1"/>
</dbReference>
<dbReference type="EC" id="3.1.26.4" evidence="2"/>
<organism evidence="20 21">
    <name type="scientific">Cyprinus carpio</name>
    <name type="common">Common carp</name>
    <dbReference type="NCBI Taxonomy" id="7962"/>
    <lineage>
        <taxon>Eukaryota</taxon>
        <taxon>Metazoa</taxon>
        <taxon>Chordata</taxon>
        <taxon>Craniata</taxon>
        <taxon>Vertebrata</taxon>
        <taxon>Euteleostomi</taxon>
        <taxon>Actinopterygii</taxon>
        <taxon>Neopterygii</taxon>
        <taxon>Teleostei</taxon>
        <taxon>Ostariophysi</taxon>
        <taxon>Cypriniformes</taxon>
        <taxon>Cyprinidae</taxon>
        <taxon>Cyprininae</taxon>
        <taxon>Cyprinus</taxon>
    </lineage>
</organism>
<dbReference type="InterPro" id="IPR043502">
    <property type="entry name" value="DNA/RNA_pol_sf"/>
</dbReference>
<dbReference type="GO" id="GO:0006310">
    <property type="term" value="P:DNA recombination"/>
    <property type="evidence" value="ECO:0007669"/>
    <property type="project" value="UniProtKB-KW"/>
</dbReference>
<keyword evidence="9" id="KW-0255">Endonuclease</keyword>
<evidence type="ECO:0000256" key="4">
    <source>
        <dbReference type="ARBA" id="ARBA00022679"/>
    </source>
</evidence>
<keyword evidence="15" id="KW-0238">DNA-binding</keyword>
<dbReference type="Gene3D" id="3.30.420.10">
    <property type="entry name" value="Ribonuclease H-like superfamily/Ribonuclease H"/>
    <property type="match status" value="1"/>
</dbReference>
<evidence type="ECO:0000256" key="12">
    <source>
        <dbReference type="ARBA" id="ARBA00022908"/>
    </source>
</evidence>
<dbReference type="GO" id="GO:0006508">
    <property type="term" value="P:proteolysis"/>
    <property type="evidence" value="ECO:0007669"/>
    <property type="project" value="UniProtKB-KW"/>
</dbReference>
<evidence type="ECO:0000256" key="5">
    <source>
        <dbReference type="ARBA" id="ARBA00022695"/>
    </source>
</evidence>
<dbReference type="FunFam" id="3.30.420.10:FF:000032">
    <property type="entry name" value="Retrovirus-related Pol polyprotein from transposon 297-like Protein"/>
    <property type="match status" value="1"/>
</dbReference>
<evidence type="ECO:0000256" key="8">
    <source>
        <dbReference type="ARBA" id="ARBA00022750"/>
    </source>
</evidence>
<dbReference type="AlphaFoldDB" id="A0A8C2IJR8"/>
<evidence type="ECO:0000256" key="3">
    <source>
        <dbReference type="ARBA" id="ARBA00022670"/>
    </source>
</evidence>
<dbReference type="FunFam" id="3.30.70.270:FF:000020">
    <property type="entry name" value="Transposon Tf2-6 polyprotein-like Protein"/>
    <property type="match status" value="1"/>
</dbReference>
<dbReference type="Proteomes" id="UP000694701">
    <property type="component" value="Unplaced"/>
</dbReference>
<evidence type="ECO:0000313" key="21">
    <source>
        <dbReference type="Proteomes" id="UP000694701"/>
    </source>
</evidence>
<feature type="domain" description="Reverse transcriptase" evidence="18">
    <location>
        <begin position="496"/>
        <end position="673"/>
    </location>
</feature>
<evidence type="ECO:0000256" key="6">
    <source>
        <dbReference type="ARBA" id="ARBA00022722"/>
    </source>
</evidence>
<dbReference type="FunFam" id="3.10.20.370:FF:000001">
    <property type="entry name" value="Retrovirus-related Pol polyprotein from transposon 17.6-like protein"/>
    <property type="match status" value="1"/>
</dbReference>
<evidence type="ECO:0000256" key="1">
    <source>
        <dbReference type="ARBA" id="ARBA00010879"/>
    </source>
</evidence>
<evidence type="ECO:0000313" key="20">
    <source>
        <dbReference type="Ensembl" id="ENSCCRP00020079739.1"/>
    </source>
</evidence>
<dbReference type="PANTHER" id="PTHR37984:SF5">
    <property type="entry name" value="PROTEIN NYNRIN-LIKE"/>
    <property type="match status" value="1"/>
</dbReference>
<proteinExistence type="inferred from homology"/>
<evidence type="ECO:0000256" key="17">
    <source>
        <dbReference type="ARBA" id="ARBA00039658"/>
    </source>
</evidence>
<keyword evidence="4" id="KW-0808">Transferase</keyword>
<dbReference type="GO" id="GO:0015074">
    <property type="term" value="P:DNA integration"/>
    <property type="evidence" value="ECO:0007669"/>
    <property type="project" value="UniProtKB-KW"/>
</dbReference>
<dbReference type="GO" id="GO:0004190">
    <property type="term" value="F:aspartic-type endopeptidase activity"/>
    <property type="evidence" value="ECO:0007669"/>
    <property type="project" value="UniProtKB-KW"/>
</dbReference>
<evidence type="ECO:0000256" key="7">
    <source>
        <dbReference type="ARBA" id="ARBA00022723"/>
    </source>
</evidence>
<dbReference type="GO" id="GO:0003964">
    <property type="term" value="F:RNA-directed DNA polymerase activity"/>
    <property type="evidence" value="ECO:0007669"/>
    <property type="project" value="UniProtKB-KW"/>
</dbReference>
<keyword evidence="5" id="KW-0548">Nucleotidyltransferase</keyword>
<dbReference type="Pfam" id="PF00665">
    <property type="entry name" value="rve"/>
    <property type="match status" value="1"/>
</dbReference>
<evidence type="ECO:0000256" key="10">
    <source>
        <dbReference type="ARBA" id="ARBA00022801"/>
    </source>
</evidence>
<dbReference type="Pfam" id="PF17917">
    <property type="entry name" value="RT_RNaseH"/>
    <property type="match status" value="1"/>
</dbReference>
<dbReference type="GO" id="GO:0003677">
    <property type="term" value="F:DNA binding"/>
    <property type="evidence" value="ECO:0007669"/>
    <property type="project" value="UniProtKB-KW"/>
</dbReference>
<dbReference type="Gene3D" id="3.30.70.270">
    <property type="match status" value="2"/>
</dbReference>
<keyword evidence="13" id="KW-0695">RNA-directed DNA polymerase</keyword>
<dbReference type="InterPro" id="IPR043128">
    <property type="entry name" value="Rev_trsase/Diguanyl_cyclase"/>
</dbReference>
<dbReference type="PANTHER" id="PTHR37984">
    <property type="entry name" value="PROTEIN CBG26694"/>
    <property type="match status" value="1"/>
</dbReference>
<dbReference type="InterPro" id="IPR036397">
    <property type="entry name" value="RNaseH_sf"/>
</dbReference>
<dbReference type="FunFam" id="1.10.340.70:FF:000001">
    <property type="entry name" value="Retrovirus-related Pol polyprotein from transposon gypsy-like Protein"/>
    <property type="match status" value="1"/>
</dbReference>
<reference evidence="20" key="1">
    <citation type="submission" date="2025-08" db="UniProtKB">
        <authorList>
            <consortium name="Ensembl"/>
        </authorList>
    </citation>
    <scope>IDENTIFICATION</scope>
</reference>
<name>A0A8C2IJR8_CYPCA</name>
<evidence type="ECO:0000256" key="13">
    <source>
        <dbReference type="ARBA" id="ARBA00022918"/>
    </source>
</evidence>
<dbReference type="InterPro" id="IPR056924">
    <property type="entry name" value="SH3_Tf2-1"/>
</dbReference>
<evidence type="ECO:0000256" key="16">
    <source>
        <dbReference type="ARBA" id="ARBA00023172"/>
    </source>
</evidence>
<dbReference type="GO" id="GO:0003887">
    <property type="term" value="F:DNA-directed DNA polymerase activity"/>
    <property type="evidence" value="ECO:0007669"/>
    <property type="project" value="UniProtKB-KW"/>
</dbReference>
<evidence type="ECO:0000256" key="15">
    <source>
        <dbReference type="ARBA" id="ARBA00023125"/>
    </source>
</evidence>
<accession>A0A8C2IJR8</accession>
<evidence type="ECO:0000256" key="9">
    <source>
        <dbReference type="ARBA" id="ARBA00022759"/>
    </source>
</evidence>
<dbReference type="SUPFAM" id="SSF56672">
    <property type="entry name" value="DNA/RNA polymerases"/>
    <property type="match status" value="1"/>
</dbReference>
<keyword evidence="7" id="KW-0479">Metal-binding</keyword>
<evidence type="ECO:0000259" key="19">
    <source>
        <dbReference type="PROSITE" id="PS50994"/>
    </source>
</evidence>
<feature type="domain" description="Integrase catalytic" evidence="19">
    <location>
        <begin position="93"/>
        <end position="244"/>
    </location>
</feature>
<dbReference type="InterPro" id="IPR041588">
    <property type="entry name" value="Integrase_H2C2"/>
</dbReference>
<dbReference type="GO" id="GO:0046872">
    <property type="term" value="F:metal ion binding"/>
    <property type="evidence" value="ECO:0007669"/>
    <property type="project" value="UniProtKB-KW"/>
</dbReference>
<dbReference type="InterPro" id="IPR012337">
    <property type="entry name" value="RNaseH-like_sf"/>
</dbReference>
<sequence>MRKWVPSNSSDIWNVVDQIVIPVGYRDMILSVAHDGTAGHLGVRKTYHRVLRNFYWPGLKKDVSRYCQTCHTCQMVGKPNQTIPPAPLFPVPVVAEPFEHIIIDCVGPLPRSKSGCKYLLTIMCVTTRFPEAVPLRTITARTISKALVKFFTMFGLPKVVQSDQGTNFTSRMFSRVLKLKSAYHPESQGALERFHQTLKSMIRACCFELERDWEEGIPWLLFASREVVQESLGFSPADLVFGHTPWGPLTVLKESWLSDQKCKSLPEYVIDFRTRLHRVCELAKQNLEKAQGKMKVWYDKKARERSFRPGDKVLVLLPVRGGSLQARYSGPYVVEKKLSDRDYVIHLPDCRKTSKVFHVNMIKSYHERESSSEKSLKCVPPSIKPADVTASVGLAIHEPWYEEVGPSRCVVEGRLRNSEVLLNLSSQLSHLSAVQQTGILDLVKNFSGLFSDIPTQTSVIEHDIDVGFNTRPIKQHPYRVNPNKRSLLNKEVQYMLENQIAEPSISPWSSPCLLVGKSDGSYRFCTDYRRVNAVTKADCYPLPRVDDCVDRVGSATYVSKLDMLKGYWQVPLTDRAKEISAFVTPDAFLNYRVMAFGMRNAPSTFQRLVNTVLAGVSGCEAYLDDLVLYSSSWDQHLNLLREVFSRLADAKLTVNLSKCEFGKANLIYLGKVIGGGQVRPVAAKVSAICEFPPPVDRKQLRRFLGMVGYYRAFCKNFATVVSPLTDLLSPEALFHWSDSCQSAFENVKFLLISAPVLVAPDHLRPFSLAVDASDVGAGAVLQQRRPDEVEHPVCYFSKKFVAAQRNYSTIEKEALALVLAICHFEVYLTCSHPIVVYCDHNLLLFLNSMRNTNQRLMRWSLTLQPYDLDIKHVRGKDNVVADALSRVN</sequence>
<dbReference type="CDD" id="cd01647">
    <property type="entry name" value="RT_LTR"/>
    <property type="match status" value="1"/>
</dbReference>
<dbReference type="InterPro" id="IPR000477">
    <property type="entry name" value="RT_dom"/>
</dbReference>
<dbReference type="Gene3D" id="1.10.340.70">
    <property type="match status" value="1"/>
</dbReference>
<evidence type="ECO:0000256" key="11">
    <source>
        <dbReference type="ARBA" id="ARBA00022842"/>
    </source>
</evidence>
<dbReference type="Pfam" id="PF17921">
    <property type="entry name" value="Integrase_H2C2"/>
    <property type="match status" value="1"/>
</dbReference>
<keyword evidence="11" id="KW-0460">Magnesium</keyword>
<keyword evidence="6" id="KW-0540">Nuclease</keyword>
<keyword evidence="16" id="KW-0233">DNA recombination</keyword>